<dbReference type="SUPFAM" id="SSF52540">
    <property type="entry name" value="P-loop containing nucleoside triphosphate hydrolases"/>
    <property type="match status" value="1"/>
</dbReference>
<dbReference type="PRINTS" id="PR00318">
    <property type="entry name" value="GPROTEINA"/>
</dbReference>
<dbReference type="InterPro" id="IPR001019">
    <property type="entry name" value="Gprotein_alpha_su"/>
</dbReference>
<sequence length="456" mass="51341">MGACMSTPGVTPLDLQLHRDAEKQLRETKAKLESERKVLLLGAGDSGKSTVQKQMRFIHNAPFTPDEKEHFRKIVFDNLTRGLQTVIESLDDLKLVLDPHAGYANVYPEGDPEGRAGYVRDWAPGECGGPLLAPVFTQRMEMEREESAYRDADGVIKYALAMDLELIESAPDLVDGEAFPLLYLGALSRLWSDPLLREAWARGNQAALPENLPYMFSSLSRFFAPSYIPSVQDILQTRARTIGISETTFRLGSKEIVLVDVGGQKSERRKWVHCFQDVTSILFIVSLSGYDQCLVEDRTANQMHDAMTIWESICHSKWFKTTSVILFLNKDDLYQEKIKTSPLRKYFPEYDGPSADAAAGHEFFKTTFARLAKRGKGKQREVYTHITTATDTAMLKVVMAAVTASYCETICTKPRFSDFVSRILISIFFHVCSNRDSRLTAGFPIRSSFLTYCVCT</sequence>
<accession>A0ABQ0L3M5</accession>
<dbReference type="EMBL" id="DF841400">
    <property type="protein sequence ID" value="GAT45495.1"/>
    <property type="molecule type" value="Genomic_DNA"/>
</dbReference>
<evidence type="ECO:0000313" key="5">
    <source>
        <dbReference type="EMBL" id="GAT45495.1"/>
    </source>
</evidence>
<evidence type="ECO:0000256" key="3">
    <source>
        <dbReference type="ARBA" id="ARBA00023134"/>
    </source>
</evidence>
<keyword evidence="3" id="KW-0342">GTP-binding</keyword>
<evidence type="ECO:0000256" key="2">
    <source>
        <dbReference type="ARBA" id="ARBA00022741"/>
    </source>
</evidence>
<gene>
    <name evidence="5" type="ORF">MCHLO_03070</name>
</gene>
<dbReference type="Gene3D" id="3.40.50.300">
    <property type="entry name" value="P-loop containing nucleotide triphosphate hydrolases"/>
    <property type="match status" value="2"/>
</dbReference>
<protein>
    <submittedName>
        <fullName evidence="5">Heterotrimeric G-protein alpha subunit 4</fullName>
    </submittedName>
</protein>
<dbReference type="InterPro" id="IPR002975">
    <property type="entry name" value="Fungi_Gprotein_alpha"/>
</dbReference>
<name>A0ABQ0L3M5_MYCCL</name>
<evidence type="ECO:0000256" key="1">
    <source>
        <dbReference type="ARBA" id="ARBA00022723"/>
    </source>
</evidence>
<dbReference type="InterPro" id="IPR011025">
    <property type="entry name" value="GproteinA_insert"/>
</dbReference>
<dbReference type="Proteomes" id="UP000815677">
    <property type="component" value="Unassembled WGS sequence"/>
</dbReference>
<reference evidence="5" key="1">
    <citation type="submission" date="2014-09" db="EMBL/GenBank/DDBJ databases">
        <title>Genome sequence of the luminous mushroom Mycena chlorophos for searching fungal bioluminescence genes.</title>
        <authorList>
            <person name="Tanaka Y."/>
            <person name="Kasuga D."/>
            <person name="Oba Y."/>
            <person name="Hase S."/>
            <person name="Sato K."/>
            <person name="Oba Y."/>
            <person name="Sakakibara Y."/>
        </authorList>
    </citation>
    <scope>NUCLEOTIDE SEQUENCE</scope>
</reference>
<dbReference type="PANTHER" id="PTHR10218:SF242">
    <property type="entry name" value="GUANINE NUCLEOTIDE-BINDING PROTEIN ALPHA-1 SUBUNIT"/>
    <property type="match status" value="1"/>
</dbReference>
<dbReference type="SMART" id="SM00275">
    <property type="entry name" value="G_alpha"/>
    <property type="match status" value="1"/>
</dbReference>
<dbReference type="SUPFAM" id="SSF47895">
    <property type="entry name" value="Transducin (alpha subunit), insertion domain"/>
    <property type="match status" value="1"/>
</dbReference>
<evidence type="ECO:0000313" key="6">
    <source>
        <dbReference type="Proteomes" id="UP000815677"/>
    </source>
</evidence>
<keyword evidence="1" id="KW-0479">Metal-binding</keyword>
<keyword evidence="6" id="KW-1185">Reference proteome</keyword>
<keyword evidence="2" id="KW-0547">Nucleotide-binding</keyword>
<dbReference type="InterPro" id="IPR027417">
    <property type="entry name" value="P-loop_NTPase"/>
</dbReference>
<dbReference type="Pfam" id="PF00503">
    <property type="entry name" value="G-alpha"/>
    <property type="match status" value="1"/>
</dbReference>
<dbReference type="PRINTS" id="PR01241">
    <property type="entry name" value="GPROTEINAFNG"/>
</dbReference>
<dbReference type="CDD" id="cd00066">
    <property type="entry name" value="G-alpha"/>
    <property type="match status" value="1"/>
</dbReference>
<organism evidence="5 6">
    <name type="scientific">Mycena chlorophos</name>
    <name type="common">Agaric fungus</name>
    <name type="synonym">Agaricus chlorophos</name>
    <dbReference type="NCBI Taxonomy" id="658473"/>
    <lineage>
        <taxon>Eukaryota</taxon>
        <taxon>Fungi</taxon>
        <taxon>Dikarya</taxon>
        <taxon>Basidiomycota</taxon>
        <taxon>Agaricomycotina</taxon>
        <taxon>Agaricomycetes</taxon>
        <taxon>Agaricomycetidae</taxon>
        <taxon>Agaricales</taxon>
        <taxon>Marasmiineae</taxon>
        <taxon>Mycenaceae</taxon>
        <taxon>Mycena</taxon>
    </lineage>
</organism>
<dbReference type="Gene3D" id="1.10.400.10">
    <property type="entry name" value="GI Alpha 1, domain 2-like"/>
    <property type="match status" value="2"/>
</dbReference>
<proteinExistence type="predicted"/>
<keyword evidence="4" id="KW-0807">Transducer</keyword>
<dbReference type="PROSITE" id="PS51882">
    <property type="entry name" value="G_ALPHA"/>
    <property type="match status" value="1"/>
</dbReference>
<evidence type="ECO:0000256" key="4">
    <source>
        <dbReference type="ARBA" id="ARBA00023224"/>
    </source>
</evidence>
<dbReference type="PANTHER" id="PTHR10218">
    <property type="entry name" value="GTP-BINDING PROTEIN ALPHA SUBUNIT"/>
    <property type="match status" value="1"/>
</dbReference>